<feature type="transmembrane region" description="Helical" evidence="1">
    <location>
        <begin position="12"/>
        <end position="30"/>
    </location>
</feature>
<evidence type="ECO:0000313" key="2">
    <source>
        <dbReference type="EMBL" id="KAA9326042.1"/>
    </source>
</evidence>
<dbReference type="PANTHER" id="PTHR37947:SF1">
    <property type="entry name" value="BLL2462 PROTEIN"/>
    <property type="match status" value="1"/>
</dbReference>
<evidence type="ECO:0000256" key="1">
    <source>
        <dbReference type="SAM" id="Phobius"/>
    </source>
</evidence>
<dbReference type="PANTHER" id="PTHR37947">
    <property type="entry name" value="BLL2462 PROTEIN"/>
    <property type="match status" value="1"/>
</dbReference>
<dbReference type="Gene3D" id="2.60.40.10">
    <property type="entry name" value="Immunoglobulins"/>
    <property type="match status" value="1"/>
</dbReference>
<accession>A0A5N1IJX1</accession>
<feature type="transmembrane region" description="Helical" evidence="1">
    <location>
        <begin position="42"/>
        <end position="64"/>
    </location>
</feature>
<protein>
    <submittedName>
        <fullName evidence="2">VWA domain-containing protein</fullName>
    </submittedName>
</protein>
<dbReference type="EMBL" id="VTWT01000010">
    <property type="protein sequence ID" value="KAA9326042.1"/>
    <property type="molecule type" value="Genomic_DNA"/>
</dbReference>
<dbReference type="InterPro" id="IPR036465">
    <property type="entry name" value="vWFA_dom_sf"/>
</dbReference>
<dbReference type="SUPFAM" id="SSF53300">
    <property type="entry name" value="vWA-like"/>
    <property type="match status" value="1"/>
</dbReference>
<organism evidence="2 3">
    <name type="scientific">Adhaeribacter soli</name>
    <dbReference type="NCBI Taxonomy" id="2607655"/>
    <lineage>
        <taxon>Bacteria</taxon>
        <taxon>Pseudomonadati</taxon>
        <taxon>Bacteroidota</taxon>
        <taxon>Cytophagia</taxon>
        <taxon>Cytophagales</taxon>
        <taxon>Hymenobacteraceae</taxon>
        <taxon>Adhaeribacter</taxon>
    </lineage>
</organism>
<keyword evidence="1" id="KW-0812">Transmembrane</keyword>
<reference evidence="2 3" key="1">
    <citation type="submission" date="2019-09" db="EMBL/GenBank/DDBJ databases">
        <title>Genome sequence of Adhaeribacter sp. M2.</title>
        <authorList>
            <person name="Srinivasan S."/>
        </authorList>
    </citation>
    <scope>NUCLEOTIDE SEQUENCE [LARGE SCALE GENOMIC DNA]</scope>
    <source>
        <strain evidence="2 3">M2</strain>
    </source>
</reference>
<keyword evidence="3" id="KW-1185">Reference proteome</keyword>
<evidence type="ECO:0000313" key="3">
    <source>
        <dbReference type="Proteomes" id="UP000326570"/>
    </source>
</evidence>
<dbReference type="InterPro" id="IPR013783">
    <property type="entry name" value="Ig-like_fold"/>
</dbReference>
<dbReference type="Proteomes" id="UP000326570">
    <property type="component" value="Unassembled WGS sequence"/>
</dbReference>
<feature type="transmembrane region" description="Helical" evidence="1">
    <location>
        <begin position="669"/>
        <end position="686"/>
    </location>
</feature>
<gene>
    <name evidence="2" type="ORF">F0P94_16630</name>
</gene>
<dbReference type="AlphaFoldDB" id="A0A5N1IJX1"/>
<keyword evidence="1" id="KW-0472">Membrane</keyword>
<comment type="caution">
    <text evidence="2">The sequence shown here is derived from an EMBL/GenBank/DDBJ whole genome shotgun (WGS) entry which is preliminary data.</text>
</comment>
<name>A0A5N1IJX1_9BACT</name>
<dbReference type="RefSeq" id="WP_150905126.1">
    <property type="nucleotide sequence ID" value="NZ_VTWT01000010.1"/>
</dbReference>
<proteinExistence type="predicted"/>
<keyword evidence="1" id="KW-1133">Transmembrane helix</keyword>
<sequence>MEQFRILLTHSAWLLPLCLLAGVAYAWLLYSKNPPWSKKLNYSLAALRFLVVSFLCFLLLGPVVRYFTNTTEKPTIVFAIDNSESVRLFTDSSTLRSTRQGLAGIREKLAENGIETAVKTLDASQQTDLNGIQFNQKSTNLDGLLNNVAETYENRNLAAVVLLSDGIANQGKSPAYSDFPFKLYPVALGDTVPKRDISLPALQYNKVAFSGNKFPIVAEVRNDGFGSATVGVVIKENGKVLERKTVNLQKNKLTEQVTFTLTAAQPGKKHYEIVVESLPGEFTKLNNSKHAYLEIVKGKLKVLLAAAVPHPDVKALKSAIETDENFEVDLYLAGIYPLKKADYDMAILHQIPSRLRAGDEVLQMINSKKLPALYILGAQSDLAEFNKQQTAVFVAPRGNQTDEVVPVINPGFTKFGFAENAAATFLKFPPVTVPFADFRLSPASEVVLQQQVGRLKTTKPLLAVQTGAERTVGVLLGEGTWQWRLSEASETEKAPHFDKLVTDLVQLLATKENKKRLNVYPVQDEFLVSEDVRFQSEVYNAIYEKIYGQTINLTLTDEQKKTRTYNFVNGENFSGLNVGILPGGVYRYTASTTLEGKRVQDSGEFLVQDLALETLTSLANHNLLHQLARKNGSKLYYPTQLNQLENDLLKADFKNLIFTQESLKDLINLKWLFFVILALISAEWFLRKYYGSI</sequence>